<feature type="region of interest" description="Disordered" evidence="10">
    <location>
        <begin position="61"/>
        <end position="153"/>
    </location>
</feature>
<keyword evidence="8 9" id="KW-0804">Transcription</keyword>
<dbReference type="InterPro" id="IPR000394">
    <property type="entry name" value="RNA_pol_sigma_54"/>
</dbReference>
<dbReference type="NCBIfam" id="NF009118">
    <property type="entry name" value="PRK12469.1"/>
    <property type="match status" value="1"/>
</dbReference>
<evidence type="ECO:0000313" key="13">
    <source>
        <dbReference type="EMBL" id="MBL0427207.1"/>
    </source>
</evidence>
<dbReference type="PANTHER" id="PTHR32248">
    <property type="entry name" value="RNA POLYMERASE SIGMA-54 FACTOR"/>
    <property type="match status" value="1"/>
</dbReference>
<name>A0ABS1JSJ1_9BURK</name>
<organism evidence="13 14">
    <name type="scientific">Ramlibacter alkalitolerans</name>
    <dbReference type="NCBI Taxonomy" id="2039631"/>
    <lineage>
        <taxon>Bacteria</taxon>
        <taxon>Pseudomonadati</taxon>
        <taxon>Pseudomonadota</taxon>
        <taxon>Betaproteobacteria</taxon>
        <taxon>Burkholderiales</taxon>
        <taxon>Comamonadaceae</taxon>
        <taxon>Ramlibacter</taxon>
    </lineage>
</organism>
<dbReference type="Pfam" id="PF04552">
    <property type="entry name" value="Sigma54_DBD"/>
    <property type="match status" value="1"/>
</dbReference>
<evidence type="ECO:0000256" key="2">
    <source>
        <dbReference type="ARBA" id="ARBA00022478"/>
    </source>
</evidence>
<dbReference type="PROSITE" id="PS00718">
    <property type="entry name" value="SIGMA54_2"/>
    <property type="match status" value="1"/>
</dbReference>
<accession>A0ABS1JSJ1</accession>
<dbReference type="EMBL" id="JAEQND010000010">
    <property type="protein sequence ID" value="MBL0427207.1"/>
    <property type="molecule type" value="Genomic_DNA"/>
</dbReference>
<dbReference type="Pfam" id="PF04963">
    <property type="entry name" value="Sigma54_CBD"/>
    <property type="match status" value="1"/>
</dbReference>
<comment type="function">
    <text evidence="9">Sigma factors are initiation factors that promote the attachment of RNA polymerase to specific initiation sites and are then released.</text>
</comment>
<dbReference type="NCBIfam" id="NF004595">
    <property type="entry name" value="PRK05932.1-2"/>
    <property type="match status" value="1"/>
</dbReference>
<keyword evidence="4 9" id="KW-0548">Nucleotidyltransferase</keyword>
<evidence type="ECO:0000256" key="5">
    <source>
        <dbReference type="ARBA" id="ARBA00023015"/>
    </source>
</evidence>
<dbReference type="PROSITE" id="PS50044">
    <property type="entry name" value="SIGMA54_3"/>
    <property type="match status" value="1"/>
</dbReference>
<dbReference type="PROSITE" id="PS00717">
    <property type="entry name" value="SIGMA54_1"/>
    <property type="match status" value="1"/>
</dbReference>
<dbReference type="PIRSF" id="PIRSF000774">
    <property type="entry name" value="RpoN"/>
    <property type="match status" value="1"/>
</dbReference>
<evidence type="ECO:0000259" key="11">
    <source>
        <dbReference type="Pfam" id="PF04552"/>
    </source>
</evidence>
<evidence type="ECO:0000256" key="9">
    <source>
        <dbReference type="PIRNR" id="PIRNR000774"/>
    </source>
</evidence>
<dbReference type="RefSeq" id="WP_201691822.1">
    <property type="nucleotide sequence ID" value="NZ_JAEQND010000010.1"/>
</dbReference>
<evidence type="ECO:0000256" key="1">
    <source>
        <dbReference type="ARBA" id="ARBA00008798"/>
    </source>
</evidence>
<dbReference type="GO" id="GO:0003899">
    <property type="term" value="F:DNA-directed RNA polymerase activity"/>
    <property type="evidence" value="ECO:0007669"/>
    <property type="project" value="UniProtKB-EC"/>
</dbReference>
<keyword evidence="5 9" id="KW-0805">Transcription regulation</keyword>
<evidence type="ECO:0000256" key="10">
    <source>
        <dbReference type="SAM" id="MobiDB-lite"/>
    </source>
</evidence>
<protein>
    <recommendedName>
        <fullName evidence="9">RNA polymerase sigma-54 factor</fullName>
    </recommendedName>
</protein>
<comment type="caution">
    <text evidence="13">The sequence shown here is derived from an EMBL/GenBank/DDBJ whole genome shotgun (WGS) entry which is preliminary data.</text>
</comment>
<feature type="domain" description="RNA polymerase sigma factor 54 core-binding" evidence="12">
    <location>
        <begin position="156"/>
        <end position="360"/>
    </location>
</feature>
<dbReference type="Gene3D" id="1.10.10.1330">
    <property type="entry name" value="RNA polymerase sigma-54 factor, core-binding domain"/>
    <property type="match status" value="1"/>
</dbReference>
<reference evidence="13 14" key="1">
    <citation type="journal article" date="2017" name="Int. J. Syst. Evol. Microbiol.">
        <title>Ramlibacter alkalitolerans sp. nov., alkali-tolerant bacterium isolated from soil of ginseng.</title>
        <authorList>
            <person name="Lee D.H."/>
            <person name="Cha C.J."/>
        </authorList>
    </citation>
    <scope>NUCLEOTIDE SEQUENCE [LARGE SCALE GENOMIC DNA]</scope>
    <source>
        <strain evidence="13 14">KACC 19305</strain>
    </source>
</reference>
<evidence type="ECO:0000313" key="14">
    <source>
        <dbReference type="Proteomes" id="UP000622707"/>
    </source>
</evidence>
<dbReference type="InterPro" id="IPR038709">
    <property type="entry name" value="RpoN_core-bd_sf"/>
</dbReference>
<keyword evidence="14" id="KW-1185">Reference proteome</keyword>
<dbReference type="Proteomes" id="UP000622707">
    <property type="component" value="Unassembled WGS sequence"/>
</dbReference>
<keyword evidence="3 9" id="KW-0808">Transferase</keyword>
<evidence type="ECO:0000256" key="7">
    <source>
        <dbReference type="ARBA" id="ARBA00023125"/>
    </source>
</evidence>
<feature type="compositionally biased region" description="Low complexity" evidence="10">
    <location>
        <begin position="88"/>
        <end position="98"/>
    </location>
</feature>
<proteinExistence type="inferred from homology"/>
<dbReference type="Pfam" id="PF00309">
    <property type="entry name" value="Sigma54_AID"/>
    <property type="match status" value="1"/>
</dbReference>
<feature type="domain" description="RNA polymerase sigma factor 54 DNA-binding" evidence="11">
    <location>
        <begin position="374"/>
        <end position="530"/>
    </location>
</feature>
<evidence type="ECO:0000256" key="6">
    <source>
        <dbReference type="ARBA" id="ARBA00023082"/>
    </source>
</evidence>
<evidence type="ECO:0000259" key="12">
    <source>
        <dbReference type="Pfam" id="PF04963"/>
    </source>
</evidence>
<keyword evidence="2 9" id="KW-0240">DNA-directed RNA polymerase</keyword>
<dbReference type="InterPro" id="IPR007634">
    <property type="entry name" value="RNA_pol_sigma_54_DNA-bd"/>
</dbReference>
<dbReference type="NCBIfam" id="TIGR02395">
    <property type="entry name" value="rpoN_sigma"/>
    <property type="match status" value="1"/>
</dbReference>
<evidence type="ECO:0000256" key="3">
    <source>
        <dbReference type="ARBA" id="ARBA00022679"/>
    </source>
</evidence>
<keyword evidence="6 9" id="KW-0731">Sigma factor</keyword>
<dbReference type="InterPro" id="IPR007046">
    <property type="entry name" value="RNA_pol_sigma_54_core-bd"/>
</dbReference>
<evidence type="ECO:0000256" key="8">
    <source>
        <dbReference type="ARBA" id="ARBA00023163"/>
    </source>
</evidence>
<comment type="similarity">
    <text evidence="1 9">Belongs to the sigma-54 factor family.</text>
</comment>
<gene>
    <name evidence="13" type="ORF">JI746_18975</name>
</gene>
<keyword evidence="7 9" id="KW-0238">DNA-binding</keyword>
<evidence type="ECO:0000256" key="4">
    <source>
        <dbReference type="ARBA" id="ARBA00022695"/>
    </source>
</evidence>
<sequence length="532" mass="58261">MKQGLALRVSQHLALTPQLQQSIRLLQLSTLELGQEIQTMLDENPFLDVQGEEAGEDFGIAVSDQKPAADEPETGFEGSVGSLDGAGTSTSTSSSSTSEAEPEAGEFGSGTVESEPSWEGDGSTETVPDDGEWGGDAPAAKRNNGGDDDEVDATDLARGNESLQSWLHRQALSLRLGEEDQMALRFLIESLNDDGYLEEPLQELAAGLAPDDLEQQEELVHRFTVALRLLQTLDPAGVGARNLAECLTLQLKAMQQDEEDEDIAACAAAIKICQQSIDLLAKRDIKRLAQICGETEANVRSAIGLITRLEPKPGRRFVDVERNVVIPDVLVTQVGKGSRANFRVQLNPDVMPRLRVHDVYAGALKSHKGEGHQALQQRLQEARWFIKNIQQRFDTILRVSTAIVERQRNFFIHGELAMRPLVLREIADELGLHESTISRVTTAKYMSTPFGTFELKYFFGSALGTETGGNASSTAVRALIKQFVSSENAKKPLSDSQISEMLKEQGIECARRTVAKYREALRIAPANLRKAL</sequence>
<dbReference type="Gene3D" id="1.10.10.60">
    <property type="entry name" value="Homeodomain-like"/>
    <property type="match status" value="1"/>
</dbReference>
<dbReference type="PRINTS" id="PR00045">
    <property type="entry name" value="SIGMA54FCT"/>
</dbReference>
<dbReference type="PANTHER" id="PTHR32248:SF4">
    <property type="entry name" value="RNA POLYMERASE SIGMA-54 FACTOR"/>
    <property type="match status" value="1"/>
</dbReference>